<evidence type="ECO:0000313" key="1">
    <source>
        <dbReference type="EMBL" id="CAA7036447.1"/>
    </source>
</evidence>
<reference evidence="1" key="1">
    <citation type="submission" date="2020-01" db="EMBL/GenBank/DDBJ databases">
        <authorList>
            <person name="Mishra B."/>
        </authorList>
    </citation>
    <scope>NUCLEOTIDE SEQUENCE [LARGE SCALE GENOMIC DNA]</scope>
</reference>
<dbReference type="OrthoDB" id="1808926at2759"/>
<keyword evidence="2" id="KW-1185">Reference proteome</keyword>
<sequence length="108" mass="11966">MQYGKQIEKIKKSGVEITDMILSPEIAFTGDTTAEYMLDPRNADALRAKVLISENPIGGIVYHLYHIIASELDLSGRQRSWMKVLAMSMRSLLGTLIYISCEGQGESG</sequence>
<comment type="caution">
    <text evidence="1">The sequence shown here is derived from an EMBL/GenBank/DDBJ whole genome shotgun (WGS) entry which is preliminary data.</text>
</comment>
<dbReference type="Proteomes" id="UP000467841">
    <property type="component" value="Unassembled WGS sequence"/>
</dbReference>
<gene>
    <name evidence="1" type="ORF">MERR_LOCUS23682</name>
</gene>
<dbReference type="EMBL" id="CACVBM020001163">
    <property type="protein sequence ID" value="CAA7036447.1"/>
    <property type="molecule type" value="Genomic_DNA"/>
</dbReference>
<dbReference type="PANTHER" id="PTHR46504">
    <property type="entry name" value="TRNASE Z TRZ1"/>
    <property type="match status" value="1"/>
</dbReference>
<protein>
    <submittedName>
        <fullName evidence="1">Uncharacterized protein</fullName>
    </submittedName>
</protein>
<accession>A0A6D2J8Y4</accession>
<proteinExistence type="predicted"/>
<evidence type="ECO:0000313" key="2">
    <source>
        <dbReference type="Proteomes" id="UP000467841"/>
    </source>
</evidence>
<dbReference type="AlphaFoldDB" id="A0A6D2J8Y4"/>
<dbReference type="PANTHER" id="PTHR46504:SF1">
    <property type="entry name" value="TRNASE Z TRZ2, CHLOROPLASTIC"/>
    <property type="match status" value="1"/>
</dbReference>
<organism evidence="1 2">
    <name type="scientific">Microthlaspi erraticum</name>
    <dbReference type="NCBI Taxonomy" id="1685480"/>
    <lineage>
        <taxon>Eukaryota</taxon>
        <taxon>Viridiplantae</taxon>
        <taxon>Streptophyta</taxon>
        <taxon>Embryophyta</taxon>
        <taxon>Tracheophyta</taxon>
        <taxon>Spermatophyta</taxon>
        <taxon>Magnoliopsida</taxon>
        <taxon>eudicotyledons</taxon>
        <taxon>Gunneridae</taxon>
        <taxon>Pentapetalae</taxon>
        <taxon>rosids</taxon>
        <taxon>malvids</taxon>
        <taxon>Brassicales</taxon>
        <taxon>Brassicaceae</taxon>
        <taxon>Coluteocarpeae</taxon>
        <taxon>Microthlaspi</taxon>
    </lineage>
</organism>
<name>A0A6D2J8Y4_9BRAS</name>